<feature type="domain" description="Methyltransferase" evidence="1">
    <location>
        <begin position="71"/>
        <end position="183"/>
    </location>
</feature>
<dbReference type="Pfam" id="PF13649">
    <property type="entry name" value="Methyltransf_25"/>
    <property type="match status" value="1"/>
</dbReference>
<comment type="caution">
    <text evidence="2">The sequence shown here is derived from an EMBL/GenBank/DDBJ whole genome shotgun (WGS) entry which is preliminary data.</text>
</comment>
<evidence type="ECO:0000259" key="1">
    <source>
        <dbReference type="Pfam" id="PF13649"/>
    </source>
</evidence>
<gene>
    <name evidence="2" type="ORF">F5984_14920</name>
</gene>
<dbReference type="Gene3D" id="3.40.50.150">
    <property type="entry name" value="Vaccinia Virus protein VP39"/>
    <property type="match status" value="1"/>
</dbReference>
<name>A0A7J5TZ81_9BACT</name>
<dbReference type="PANTHER" id="PTHR43591">
    <property type="entry name" value="METHYLTRANSFERASE"/>
    <property type="match status" value="1"/>
</dbReference>
<dbReference type="RefSeq" id="WP_152125019.1">
    <property type="nucleotide sequence ID" value="NZ_WELI01000005.1"/>
</dbReference>
<dbReference type="PANTHER" id="PTHR43591:SF110">
    <property type="entry name" value="RHODANESE DOMAIN-CONTAINING PROTEIN"/>
    <property type="match status" value="1"/>
</dbReference>
<dbReference type="EMBL" id="WELI01000005">
    <property type="protein sequence ID" value="KAB7730436.1"/>
    <property type="molecule type" value="Genomic_DNA"/>
</dbReference>
<evidence type="ECO:0000313" key="2">
    <source>
        <dbReference type="EMBL" id="KAB7730436.1"/>
    </source>
</evidence>
<reference evidence="2 3" key="1">
    <citation type="submission" date="2019-10" db="EMBL/GenBank/DDBJ databases">
        <title>Rudanella paleaurantiibacter sp. nov., isolated from sludge.</title>
        <authorList>
            <person name="Xu S.Q."/>
        </authorList>
    </citation>
    <scope>NUCLEOTIDE SEQUENCE [LARGE SCALE GENOMIC DNA]</scope>
    <source>
        <strain evidence="2 3">HX-22-17</strain>
    </source>
</reference>
<dbReference type="InterPro" id="IPR041698">
    <property type="entry name" value="Methyltransf_25"/>
</dbReference>
<keyword evidence="2" id="KW-0489">Methyltransferase</keyword>
<dbReference type="GO" id="GO:0008168">
    <property type="term" value="F:methyltransferase activity"/>
    <property type="evidence" value="ECO:0007669"/>
    <property type="project" value="UniProtKB-KW"/>
</dbReference>
<proteinExistence type="predicted"/>
<evidence type="ECO:0000313" key="3">
    <source>
        <dbReference type="Proteomes" id="UP000488299"/>
    </source>
</evidence>
<dbReference type="GO" id="GO:0032259">
    <property type="term" value="P:methylation"/>
    <property type="evidence" value="ECO:0007669"/>
    <property type="project" value="UniProtKB-KW"/>
</dbReference>
<dbReference type="CDD" id="cd02440">
    <property type="entry name" value="AdoMet_MTases"/>
    <property type="match status" value="1"/>
</dbReference>
<dbReference type="InterPro" id="IPR029063">
    <property type="entry name" value="SAM-dependent_MTases_sf"/>
</dbReference>
<protein>
    <submittedName>
        <fullName evidence="2">Methyltransferase domain-containing protein</fullName>
    </submittedName>
</protein>
<keyword evidence="2" id="KW-0808">Transferase</keyword>
<organism evidence="2 3">
    <name type="scientific">Rudanella paleaurantiibacter</name>
    <dbReference type="NCBI Taxonomy" id="2614655"/>
    <lineage>
        <taxon>Bacteria</taxon>
        <taxon>Pseudomonadati</taxon>
        <taxon>Bacteroidota</taxon>
        <taxon>Cytophagia</taxon>
        <taxon>Cytophagales</taxon>
        <taxon>Cytophagaceae</taxon>
        <taxon>Rudanella</taxon>
    </lineage>
</organism>
<sequence>MINQTLRRSRSLLKKAYQQTLDTGERLLGLRDALTPPRSMIFVGAGDYKEVGEHFRTLFIELGGLKPTDQVLDIGCGIGRMAVPLVNYLAPTARYEGFDIVKSGIDWCQQHITPRYPNFRFQLADVYNSHYQPTGRYPATEYQFPFPDAQFDFIFLTSVFTHMPKPELENYIGQIGRVLKPGGRCLATFFLLDEESRRLMPSPRSRYNLQYELDGRYVADLSDPDICTGFDKQYVLDLLQQKGFNPAPAFYPGTWCGRLEGKSFQDILVFQKPA</sequence>
<accession>A0A7J5TZ81</accession>
<dbReference type="SUPFAM" id="SSF53335">
    <property type="entry name" value="S-adenosyl-L-methionine-dependent methyltransferases"/>
    <property type="match status" value="1"/>
</dbReference>
<dbReference type="AlphaFoldDB" id="A0A7J5TZ81"/>
<dbReference type="Proteomes" id="UP000488299">
    <property type="component" value="Unassembled WGS sequence"/>
</dbReference>
<keyword evidence="3" id="KW-1185">Reference proteome</keyword>